<feature type="domain" description="Low molecular weight protein antigen 6 PH" evidence="2">
    <location>
        <begin position="61"/>
        <end position="129"/>
    </location>
</feature>
<evidence type="ECO:0000256" key="1">
    <source>
        <dbReference type="SAM" id="Phobius"/>
    </source>
</evidence>
<evidence type="ECO:0000313" key="4">
    <source>
        <dbReference type="Proteomes" id="UP001500212"/>
    </source>
</evidence>
<accession>A0ABP8TP33</accession>
<evidence type="ECO:0000259" key="2">
    <source>
        <dbReference type="Pfam" id="PF10756"/>
    </source>
</evidence>
<dbReference type="Proteomes" id="UP001500212">
    <property type="component" value="Unassembled WGS sequence"/>
</dbReference>
<dbReference type="InterPro" id="IPR019692">
    <property type="entry name" value="CFP-6_PH"/>
</dbReference>
<dbReference type="EMBL" id="BAABHJ010000016">
    <property type="protein sequence ID" value="GAA4611136.1"/>
    <property type="molecule type" value="Genomic_DNA"/>
</dbReference>
<keyword evidence="4" id="KW-1185">Reference proteome</keyword>
<sequence length="142" mass="15083">MTTATWRPRRARIVPYVLAAVVILSMIALAVVMPAPWSLGDRIGLVAIGLAVAGVLHILARSRVTADDEGLTVVNGLLTHEYEWAELLGITMSEGAPWPTLDLADGSTAPVMGIQASDGERANRALAELAALIHERGEAKNH</sequence>
<dbReference type="Pfam" id="PF10756">
    <property type="entry name" value="bPH_6"/>
    <property type="match status" value="1"/>
</dbReference>
<gene>
    <name evidence="3" type="ORF">GCM10023195_47020</name>
</gene>
<organism evidence="3 4">
    <name type="scientific">Actinoallomurus liliacearum</name>
    <dbReference type="NCBI Taxonomy" id="1080073"/>
    <lineage>
        <taxon>Bacteria</taxon>
        <taxon>Bacillati</taxon>
        <taxon>Actinomycetota</taxon>
        <taxon>Actinomycetes</taxon>
        <taxon>Streptosporangiales</taxon>
        <taxon>Thermomonosporaceae</taxon>
        <taxon>Actinoallomurus</taxon>
    </lineage>
</organism>
<reference evidence="4" key="1">
    <citation type="journal article" date="2019" name="Int. J. Syst. Evol. Microbiol.">
        <title>The Global Catalogue of Microorganisms (GCM) 10K type strain sequencing project: providing services to taxonomists for standard genome sequencing and annotation.</title>
        <authorList>
            <consortium name="The Broad Institute Genomics Platform"/>
            <consortium name="The Broad Institute Genome Sequencing Center for Infectious Disease"/>
            <person name="Wu L."/>
            <person name="Ma J."/>
        </authorList>
    </citation>
    <scope>NUCLEOTIDE SEQUENCE [LARGE SCALE GENOMIC DNA]</scope>
    <source>
        <strain evidence="4">JCM 17938</strain>
    </source>
</reference>
<evidence type="ECO:0000313" key="3">
    <source>
        <dbReference type="EMBL" id="GAA4611136.1"/>
    </source>
</evidence>
<proteinExistence type="predicted"/>
<dbReference type="RefSeq" id="WP_345358203.1">
    <property type="nucleotide sequence ID" value="NZ_BAABHJ010000016.1"/>
</dbReference>
<keyword evidence="1" id="KW-0812">Transmembrane</keyword>
<feature type="transmembrane region" description="Helical" evidence="1">
    <location>
        <begin position="43"/>
        <end position="60"/>
    </location>
</feature>
<name>A0ABP8TP33_9ACTN</name>
<keyword evidence="1" id="KW-1133">Transmembrane helix</keyword>
<protein>
    <submittedName>
        <fullName evidence="3">PH domain-containing protein</fullName>
    </submittedName>
</protein>
<keyword evidence="1" id="KW-0472">Membrane</keyword>
<comment type="caution">
    <text evidence="3">The sequence shown here is derived from an EMBL/GenBank/DDBJ whole genome shotgun (WGS) entry which is preliminary data.</text>
</comment>
<feature type="transmembrane region" description="Helical" evidence="1">
    <location>
        <begin position="16"/>
        <end position="37"/>
    </location>
</feature>